<proteinExistence type="predicted"/>
<protein>
    <recommendedName>
        <fullName evidence="3">DUF2848 domain-containing protein</fullName>
    </recommendedName>
</protein>
<sequence>MGIVFNFENPSITLTLNSAVVAGWTGRDQAAVQHHIDELSELGIAPPSSVPLYYRVSTALLTQSDRIEVLGEGSSGEVEPLLIRAGGKTYFGLASDHTDRDLEAYSVAASKQACAKPVSSTLWDFDDIAGHLDDIRLRCWIEENGQEVLYQEGTLAGIRPLEELCAGAGFADGTAMLCGTFPAIGGVRPARSYRMEVSDPHRGKTIGLSYTVETLPIVA</sequence>
<dbReference type="AlphaFoldDB" id="A0A1M7JSX6"/>
<evidence type="ECO:0000313" key="1">
    <source>
        <dbReference type="EMBL" id="SHM56021.1"/>
    </source>
</evidence>
<evidence type="ECO:0000313" key="2">
    <source>
        <dbReference type="Proteomes" id="UP000322545"/>
    </source>
</evidence>
<dbReference type="InterPro" id="IPR021269">
    <property type="entry name" value="DUF2848"/>
</dbReference>
<name>A0A1M7JSX6_9RHOB</name>
<dbReference type="Pfam" id="PF11010">
    <property type="entry name" value="DUF2848"/>
    <property type="match status" value="1"/>
</dbReference>
<keyword evidence="2" id="KW-1185">Reference proteome</keyword>
<accession>A0A1M7JSX6</accession>
<dbReference type="Proteomes" id="UP000322545">
    <property type="component" value="Unassembled WGS sequence"/>
</dbReference>
<dbReference type="EMBL" id="FRCB01000009">
    <property type="protein sequence ID" value="SHM56021.1"/>
    <property type="molecule type" value="Genomic_DNA"/>
</dbReference>
<reference evidence="1 2" key="1">
    <citation type="submission" date="2016-11" db="EMBL/GenBank/DDBJ databases">
        <authorList>
            <person name="Varghese N."/>
            <person name="Submissions S."/>
        </authorList>
    </citation>
    <scope>NUCLEOTIDE SEQUENCE [LARGE SCALE GENOMIC DNA]</scope>
    <source>
        <strain evidence="1 2">DSM 28249</strain>
    </source>
</reference>
<dbReference type="SUPFAM" id="SSF56529">
    <property type="entry name" value="FAH"/>
    <property type="match status" value="1"/>
</dbReference>
<gene>
    <name evidence="1" type="ORF">SAMN05443432_10958</name>
</gene>
<evidence type="ECO:0008006" key="3">
    <source>
        <dbReference type="Google" id="ProtNLM"/>
    </source>
</evidence>
<dbReference type="GO" id="GO:0003824">
    <property type="term" value="F:catalytic activity"/>
    <property type="evidence" value="ECO:0007669"/>
    <property type="project" value="InterPro"/>
</dbReference>
<organism evidence="1 2">
    <name type="scientific">Roseovarius litoreus</name>
    <dbReference type="NCBI Taxonomy" id="1155722"/>
    <lineage>
        <taxon>Bacteria</taxon>
        <taxon>Pseudomonadati</taxon>
        <taxon>Pseudomonadota</taxon>
        <taxon>Alphaproteobacteria</taxon>
        <taxon>Rhodobacterales</taxon>
        <taxon>Roseobacteraceae</taxon>
        <taxon>Roseovarius</taxon>
    </lineage>
</organism>
<dbReference type="InterPro" id="IPR036663">
    <property type="entry name" value="Fumarylacetoacetase_C_sf"/>
</dbReference>